<feature type="region of interest" description="Disordered" evidence="1">
    <location>
        <begin position="1"/>
        <end position="27"/>
    </location>
</feature>
<dbReference type="EMBL" id="CAEZYQ010000008">
    <property type="protein sequence ID" value="CAB4740922.1"/>
    <property type="molecule type" value="Genomic_DNA"/>
</dbReference>
<evidence type="ECO:0000256" key="1">
    <source>
        <dbReference type="SAM" id="MobiDB-lite"/>
    </source>
</evidence>
<organism evidence="3">
    <name type="scientific">freshwater metagenome</name>
    <dbReference type="NCBI Taxonomy" id="449393"/>
    <lineage>
        <taxon>unclassified sequences</taxon>
        <taxon>metagenomes</taxon>
        <taxon>ecological metagenomes</taxon>
    </lineage>
</organism>
<proteinExistence type="predicted"/>
<evidence type="ECO:0000256" key="2">
    <source>
        <dbReference type="SAM" id="Phobius"/>
    </source>
</evidence>
<sequence>MGAVPGLDPHLREWDDEDPDPDDESLPPYWFPGEAMPGDARRMGLTHHTVEGALLDFGGRLDSTKPIHRWTAWFLLVVFGLPVVFAVMRLFYYL</sequence>
<keyword evidence="2" id="KW-0472">Membrane</keyword>
<keyword evidence="2" id="KW-0812">Transmembrane</keyword>
<evidence type="ECO:0000313" key="3">
    <source>
        <dbReference type="EMBL" id="CAB4740922.1"/>
    </source>
</evidence>
<gene>
    <name evidence="3" type="ORF">UFOPK2761_01270</name>
</gene>
<reference evidence="3" key="1">
    <citation type="submission" date="2020-05" db="EMBL/GenBank/DDBJ databases">
        <authorList>
            <person name="Chiriac C."/>
            <person name="Salcher M."/>
            <person name="Ghai R."/>
            <person name="Kavagutti S V."/>
        </authorList>
    </citation>
    <scope>NUCLEOTIDE SEQUENCE</scope>
</reference>
<keyword evidence="2" id="KW-1133">Transmembrane helix</keyword>
<name>A0A6J6T1A5_9ZZZZ</name>
<dbReference type="AlphaFoldDB" id="A0A6J6T1A5"/>
<accession>A0A6J6T1A5</accession>
<protein>
    <submittedName>
        <fullName evidence="3">Unannotated protein</fullName>
    </submittedName>
</protein>
<feature type="transmembrane region" description="Helical" evidence="2">
    <location>
        <begin position="70"/>
        <end position="92"/>
    </location>
</feature>
<feature type="compositionally biased region" description="Acidic residues" evidence="1">
    <location>
        <begin position="14"/>
        <end position="25"/>
    </location>
</feature>